<dbReference type="Pfam" id="PF00112">
    <property type="entry name" value="Peptidase_C1"/>
    <property type="match status" value="1"/>
</dbReference>
<dbReference type="PROSITE" id="PS00640">
    <property type="entry name" value="THIOL_PROTEASE_ASN"/>
    <property type="match status" value="1"/>
</dbReference>
<keyword evidence="7" id="KW-1015">Disulfide bond</keyword>
<feature type="signal peptide" evidence="8">
    <location>
        <begin position="1"/>
        <end position="28"/>
    </location>
</feature>
<sequence length="349" mass="38538">MRLRRKMSKITLIVLAAVVAVAVRESSAVTNEATFIIDSVNGDPGNTWTASDQNVIPGDGKNFEQLMGVLPRDGNSFRFAPIKKSDGGDSNEALPENFDARERWPECSSLLNSIKDQSNCGSCWAVSAASVFSDRLCIATGGAVARNLSAEQLNSCCYRCGHGCDGGSPESAWYFFQRHGIVTGGDYESGDGCQPYSIYPCGKGRNTCIDEDPDAPECSVNTCTNSNYTKDYRADLHYVDTVYSLTTEEDIMTDLYKYGPVQAAFYVYTDFMYYKTGVYSYTRGQIEGGHAIKILGWGVDNGTKYWLCANSWSRSWGENGLFRILRGNNECYIEDRVLGGKPNVPRRNN</sequence>
<protein>
    <submittedName>
        <fullName evidence="10">Cathepsin B-like cysteine proteinase 4</fullName>
    </submittedName>
</protein>
<keyword evidence="5" id="KW-0788">Thiol protease</keyword>
<dbReference type="InterPro" id="IPR013128">
    <property type="entry name" value="Peptidase_C1A"/>
</dbReference>
<dbReference type="FunFam" id="3.90.70.10:FF:000031">
    <property type="entry name" value="Cathepsin B"/>
    <property type="match status" value="1"/>
</dbReference>
<keyword evidence="11" id="KW-1185">Reference proteome</keyword>
<accession>A0A6G0ZMZ3</accession>
<evidence type="ECO:0000256" key="1">
    <source>
        <dbReference type="ARBA" id="ARBA00008455"/>
    </source>
</evidence>
<evidence type="ECO:0000256" key="7">
    <source>
        <dbReference type="ARBA" id="ARBA00023157"/>
    </source>
</evidence>
<dbReference type="InterPro" id="IPR025661">
    <property type="entry name" value="Pept_asp_AS"/>
</dbReference>
<organism evidence="10 11">
    <name type="scientific">Aphis craccivora</name>
    <name type="common">Cowpea aphid</name>
    <dbReference type="NCBI Taxonomy" id="307492"/>
    <lineage>
        <taxon>Eukaryota</taxon>
        <taxon>Metazoa</taxon>
        <taxon>Ecdysozoa</taxon>
        <taxon>Arthropoda</taxon>
        <taxon>Hexapoda</taxon>
        <taxon>Insecta</taxon>
        <taxon>Pterygota</taxon>
        <taxon>Neoptera</taxon>
        <taxon>Paraneoptera</taxon>
        <taxon>Hemiptera</taxon>
        <taxon>Sternorrhyncha</taxon>
        <taxon>Aphidomorpha</taxon>
        <taxon>Aphidoidea</taxon>
        <taxon>Aphididae</taxon>
        <taxon>Aphidini</taxon>
        <taxon>Aphis</taxon>
        <taxon>Aphis</taxon>
    </lineage>
</organism>
<dbReference type="Proteomes" id="UP000478052">
    <property type="component" value="Unassembled WGS sequence"/>
</dbReference>
<keyword evidence="3 8" id="KW-0732">Signal</keyword>
<dbReference type="CDD" id="cd02620">
    <property type="entry name" value="Peptidase_C1A_CathepsinB"/>
    <property type="match status" value="1"/>
</dbReference>
<evidence type="ECO:0000256" key="2">
    <source>
        <dbReference type="ARBA" id="ARBA00022670"/>
    </source>
</evidence>
<evidence type="ECO:0000256" key="3">
    <source>
        <dbReference type="ARBA" id="ARBA00022729"/>
    </source>
</evidence>
<keyword evidence="4" id="KW-0378">Hydrolase</keyword>
<evidence type="ECO:0000256" key="8">
    <source>
        <dbReference type="SAM" id="SignalP"/>
    </source>
</evidence>
<dbReference type="InterPro" id="IPR000169">
    <property type="entry name" value="Pept_cys_AS"/>
</dbReference>
<evidence type="ECO:0000256" key="5">
    <source>
        <dbReference type="ARBA" id="ARBA00022807"/>
    </source>
</evidence>
<dbReference type="EMBL" id="VUJU01000131">
    <property type="protein sequence ID" value="KAF0772816.1"/>
    <property type="molecule type" value="Genomic_DNA"/>
</dbReference>
<dbReference type="GO" id="GO:0006508">
    <property type="term" value="P:proteolysis"/>
    <property type="evidence" value="ECO:0007669"/>
    <property type="project" value="UniProtKB-KW"/>
</dbReference>
<dbReference type="GO" id="GO:0008234">
    <property type="term" value="F:cysteine-type peptidase activity"/>
    <property type="evidence" value="ECO:0007669"/>
    <property type="project" value="UniProtKB-KW"/>
</dbReference>
<dbReference type="SUPFAM" id="SSF54001">
    <property type="entry name" value="Cysteine proteinases"/>
    <property type="match status" value="1"/>
</dbReference>
<feature type="domain" description="Peptidase C1A papain C-terminal" evidence="9">
    <location>
        <begin position="94"/>
        <end position="341"/>
    </location>
</feature>
<dbReference type="OrthoDB" id="640249at2759"/>
<dbReference type="AlphaFoldDB" id="A0A6G0ZMZ3"/>
<evidence type="ECO:0000256" key="6">
    <source>
        <dbReference type="ARBA" id="ARBA00023145"/>
    </source>
</evidence>
<keyword evidence="6" id="KW-0865">Zymogen</keyword>
<reference evidence="10 11" key="1">
    <citation type="submission" date="2019-08" db="EMBL/GenBank/DDBJ databases">
        <title>Whole genome of Aphis craccivora.</title>
        <authorList>
            <person name="Voronova N.V."/>
            <person name="Shulinski R.S."/>
            <person name="Bandarenka Y.V."/>
            <person name="Zhorov D.G."/>
            <person name="Warner D."/>
        </authorList>
    </citation>
    <scope>NUCLEOTIDE SEQUENCE [LARGE SCALE GENOMIC DNA]</scope>
    <source>
        <strain evidence="10">180601</strain>
        <tissue evidence="10">Whole Body</tissue>
    </source>
</reference>
<dbReference type="PROSITE" id="PS00639">
    <property type="entry name" value="THIOL_PROTEASE_HIS"/>
    <property type="match status" value="1"/>
</dbReference>
<keyword evidence="2" id="KW-0645">Protease</keyword>
<evidence type="ECO:0000256" key="4">
    <source>
        <dbReference type="ARBA" id="ARBA00022801"/>
    </source>
</evidence>
<dbReference type="InterPro" id="IPR038765">
    <property type="entry name" value="Papain-like_cys_pep_sf"/>
</dbReference>
<dbReference type="PRINTS" id="PR00705">
    <property type="entry name" value="PAPAIN"/>
</dbReference>
<gene>
    <name evidence="10" type="ORF">FWK35_00003623</name>
</gene>
<dbReference type="PROSITE" id="PS00139">
    <property type="entry name" value="THIOL_PROTEASE_CYS"/>
    <property type="match status" value="1"/>
</dbReference>
<proteinExistence type="inferred from homology"/>
<dbReference type="InterPro" id="IPR000668">
    <property type="entry name" value="Peptidase_C1A_C"/>
</dbReference>
<dbReference type="Gene3D" id="3.90.70.10">
    <property type="entry name" value="Cysteine proteinases"/>
    <property type="match status" value="1"/>
</dbReference>
<feature type="chain" id="PRO_5026177936" evidence="8">
    <location>
        <begin position="29"/>
        <end position="349"/>
    </location>
</feature>
<name>A0A6G0ZMZ3_APHCR</name>
<comment type="caution">
    <text evidence="10">The sequence shown here is derived from an EMBL/GenBank/DDBJ whole genome shotgun (WGS) entry which is preliminary data.</text>
</comment>
<dbReference type="PANTHER" id="PTHR12411">
    <property type="entry name" value="CYSTEINE PROTEASE FAMILY C1-RELATED"/>
    <property type="match status" value="1"/>
</dbReference>
<evidence type="ECO:0000313" key="10">
    <source>
        <dbReference type="EMBL" id="KAF0772816.1"/>
    </source>
</evidence>
<evidence type="ECO:0000313" key="11">
    <source>
        <dbReference type="Proteomes" id="UP000478052"/>
    </source>
</evidence>
<dbReference type="SMART" id="SM00645">
    <property type="entry name" value="Pept_C1"/>
    <property type="match status" value="1"/>
</dbReference>
<evidence type="ECO:0000259" key="9">
    <source>
        <dbReference type="SMART" id="SM00645"/>
    </source>
</evidence>
<dbReference type="InterPro" id="IPR025660">
    <property type="entry name" value="Pept_his_AS"/>
</dbReference>
<comment type="similarity">
    <text evidence="1">Belongs to the peptidase C1 family.</text>
</comment>